<evidence type="ECO:0000313" key="7">
    <source>
        <dbReference type="EMBL" id="GJM52915.1"/>
    </source>
</evidence>
<dbReference type="SMART" id="SM00530">
    <property type="entry name" value="HTH_XRE"/>
    <property type="match status" value="1"/>
</dbReference>
<dbReference type="Pfam" id="PF01381">
    <property type="entry name" value="HTH_3"/>
    <property type="match status" value="1"/>
</dbReference>
<feature type="coiled-coil region" evidence="4">
    <location>
        <begin position="91"/>
        <end position="118"/>
    </location>
</feature>
<evidence type="ECO:0000256" key="3">
    <source>
        <dbReference type="ARBA" id="ARBA00023163"/>
    </source>
</evidence>
<dbReference type="PANTHER" id="PTHR46797">
    <property type="entry name" value="HTH-TYPE TRANSCRIPTIONAL REGULATOR"/>
    <property type="match status" value="1"/>
</dbReference>
<feature type="domain" description="HTH cro/C1-type" evidence="5">
    <location>
        <begin position="8"/>
        <end position="62"/>
    </location>
</feature>
<sequence>MNSIGLNLRRIREQKGLSQEYLADRLDISQASYARLENEDTKITVDRLLKIAEILETEVTDFFNTANLSIQTQNNHDNSYGYIQNLTIDNKDITEKLIKSFEARLKEKDEQISFLKNILSRNNFL</sequence>
<proteinExistence type="predicted"/>
<evidence type="ECO:0000313" key="8">
    <source>
        <dbReference type="Proteomes" id="UP001207736"/>
    </source>
</evidence>
<keyword evidence="9" id="KW-1185">Reference proteome</keyword>
<keyword evidence="4" id="KW-0175">Coiled coil</keyword>
<dbReference type="PROSITE" id="PS50943">
    <property type="entry name" value="HTH_CROC1"/>
    <property type="match status" value="1"/>
</dbReference>
<dbReference type="InterPro" id="IPR010982">
    <property type="entry name" value="Lambda_DNA-bd_dom_sf"/>
</dbReference>
<dbReference type="GO" id="GO:0005829">
    <property type="term" value="C:cytosol"/>
    <property type="evidence" value="ECO:0007669"/>
    <property type="project" value="TreeGrafter"/>
</dbReference>
<reference evidence="6 9" key="1">
    <citation type="submission" date="2021-11" db="EMBL/GenBank/DDBJ databases">
        <title>Draft genome sequence of Capnocytophaga sp. strain KC07075 isolated from cat oral cavity.</title>
        <authorList>
            <person name="Suzuki M."/>
            <person name="Imaoka K."/>
            <person name="Kimura M."/>
            <person name="Morikawa S."/>
            <person name="Maeda K."/>
        </authorList>
    </citation>
    <scope>NUCLEOTIDE SEQUENCE</scope>
    <source>
        <strain evidence="6">KC07075</strain>
        <strain evidence="7 9">KC07079</strain>
    </source>
</reference>
<dbReference type="Proteomes" id="UP001207736">
    <property type="component" value="Unassembled WGS sequence"/>
</dbReference>
<keyword evidence="1" id="KW-0805">Transcription regulation</keyword>
<evidence type="ECO:0000313" key="9">
    <source>
        <dbReference type="Proteomes" id="UP001208692"/>
    </source>
</evidence>
<keyword evidence="3" id="KW-0804">Transcription</keyword>
<dbReference type="SUPFAM" id="SSF47413">
    <property type="entry name" value="lambda repressor-like DNA-binding domains"/>
    <property type="match status" value="1"/>
</dbReference>
<dbReference type="GO" id="GO:0003700">
    <property type="term" value="F:DNA-binding transcription factor activity"/>
    <property type="evidence" value="ECO:0007669"/>
    <property type="project" value="TreeGrafter"/>
</dbReference>
<evidence type="ECO:0000259" key="5">
    <source>
        <dbReference type="PROSITE" id="PS50943"/>
    </source>
</evidence>
<dbReference type="InterPro" id="IPR050807">
    <property type="entry name" value="TransReg_Diox_bact_type"/>
</dbReference>
<comment type="caution">
    <text evidence="6">The sequence shown here is derived from an EMBL/GenBank/DDBJ whole genome shotgun (WGS) entry which is preliminary data.</text>
</comment>
<dbReference type="Proteomes" id="UP001208692">
    <property type="component" value="Unassembled WGS sequence"/>
</dbReference>
<protein>
    <recommendedName>
        <fullName evidence="5">HTH cro/C1-type domain-containing protein</fullName>
    </recommendedName>
</protein>
<dbReference type="PANTHER" id="PTHR46797:SF23">
    <property type="entry name" value="HTH-TYPE TRANSCRIPTIONAL REGULATOR SUTR"/>
    <property type="match status" value="1"/>
</dbReference>
<dbReference type="CDD" id="cd00093">
    <property type="entry name" value="HTH_XRE"/>
    <property type="match status" value="1"/>
</dbReference>
<dbReference type="GO" id="GO:0003677">
    <property type="term" value="F:DNA binding"/>
    <property type="evidence" value="ECO:0007669"/>
    <property type="project" value="UniProtKB-KW"/>
</dbReference>
<evidence type="ECO:0000256" key="1">
    <source>
        <dbReference type="ARBA" id="ARBA00023015"/>
    </source>
</evidence>
<organism evidence="6 8">
    <name type="scientific">Capnocytophaga catalasegens</name>
    <dbReference type="NCBI Taxonomy" id="1004260"/>
    <lineage>
        <taxon>Bacteria</taxon>
        <taxon>Pseudomonadati</taxon>
        <taxon>Bacteroidota</taxon>
        <taxon>Flavobacteriia</taxon>
        <taxon>Flavobacteriales</taxon>
        <taxon>Flavobacteriaceae</taxon>
        <taxon>Capnocytophaga</taxon>
    </lineage>
</organism>
<dbReference type="Gene3D" id="1.10.260.40">
    <property type="entry name" value="lambda repressor-like DNA-binding domains"/>
    <property type="match status" value="1"/>
</dbReference>
<evidence type="ECO:0000313" key="6">
    <source>
        <dbReference type="EMBL" id="GJM49602.1"/>
    </source>
</evidence>
<dbReference type="EMBL" id="BQKA01000011">
    <property type="protein sequence ID" value="GJM49602.1"/>
    <property type="molecule type" value="Genomic_DNA"/>
</dbReference>
<name>A0AAV5AQP2_9FLAO</name>
<evidence type="ECO:0000256" key="2">
    <source>
        <dbReference type="ARBA" id="ARBA00023125"/>
    </source>
</evidence>
<dbReference type="AlphaFoldDB" id="A0AAV5AQP2"/>
<accession>A0AAV5AQP2</accession>
<dbReference type="EMBL" id="BQKB01000022">
    <property type="protein sequence ID" value="GJM52915.1"/>
    <property type="molecule type" value="Genomic_DNA"/>
</dbReference>
<gene>
    <name evidence="6" type="ORF">RCZ15_05770</name>
    <name evidence="7" type="ORF">RCZ16_12320</name>
</gene>
<dbReference type="RefSeq" id="WP_264845216.1">
    <property type="nucleotide sequence ID" value="NZ_BPMA01000006.1"/>
</dbReference>
<evidence type="ECO:0000256" key="4">
    <source>
        <dbReference type="SAM" id="Coils"/>
    </source>
</evidence>
<dbReference type="InterPro" id="IPR001387">
    <property type="entry name" value="Cro/C1-type_HTH"/>
</dbReference>
<keyword evidence="2" id="KW-0238">DNA-binding</keyword>